<comment type="caution">
    <text evidence="1">The sequence shown here is derived from an EMBL/GenBank/DDBJ whole genome shotgun (WGS) entry which is preliminary data.</text>
</comment>
<protein>
    <submittedName>
        <fullName evidence="1">Uncharacterized protein</fullName>
    </submittedName>
</protein>
<sequence length="90" mass="10419">MLFVTVQTKAQHSFIGVAGRGAEDYFTQFNSLPHATILLRFPVGPHHKLLPTNFPFEMESHATVYRWLAILEEAYLRALGQMNRWVLSRF</sequence>
<evidence type="ECO:0000313" key="2">
    <source>
        <dbReference type="Proteomes" id="UP000784294"/>
    </source>
</evidence>
<gene>
    <name evidence="1" type="ORF">PXEA_LOCUS16956</name>
</gene>
<organism evidence="1 2">
    <name type="scientific">Protopolystoma xenopodis</name>
    <dbReference type="NCBI Taxonomy" id="117903"/>
    <lineage>
        <taxon>Eukaryota</taxon>
        <taxon>Metazoa</taxon>
        <taxon>Spiralia</taxon>
        <taxon>Lophotrochozoa</taxon>
        <taxon>Platyhelminthes</taxon>
        <taxon>Monogenea</taxon>
        <taxon>Polyopisthocotylea</taxon>
        <taxon>Polystomatidea</taxon>
        <taxon>Polystomatidae</taxon>
        <taxon>Protopolystoma</taxon>
    </lineage>
</organism>
<keyword evidence="2" id="KW-1185">Reference proteome</keyword>
<dbReference type="Proteomes" id="UP000784294">
    <property type="component" value="Unassembled WGS sequence"/>
</dbReference>
<accession>A0A448WYT1</accession>
<reference evidence="1" key="1">
    <citation type="submission" date="2018-11" db="EMBL/GenBank/DDBJ databases">
        <authorList>
            <consortium name="Pathogen Informatics"/>
        </authorList>
    </citation>
    <scope>NUCLEOTIDE SEQUENCE</scope>
</reference>
<evidence type="ECO:0000313" key="1">
    <source>
        <dbReference type="EMBL" id="VEL23516.1"/>
    </source>
</evidence>
<proteinExistence type="predicted"/>
<name>A0A448WYT1_9PLAT</name>
<dbReference type="EMBL" id="CAAALY010062348">
    <property type="protein sequence ID" value="VEL23516.1"/>
    <property type="molecule type" value="Genomic_DNA"/>
</dbReference>
<dbReference type="AlphaFoldDB" id="A0A448WYT1"/>